<keyword evidence="2" id="KW-1185">Reference proteome</keyword>
<dbReference type="Proteomes" id="UP001244640">
    <property type="component" value="Unassembled WGS sequence"/>
</dbReference>
<comment type="caution">
    <text evidence="1">The sequence shown here is derived from an EMBL/GenBank/DDBJ whole genome shotgun (WGS) entry which is preliminary data.</text>
</comment>
<sequence length="34" mass="3871">MMGVQAAEYTFTKSAGNIKALYEFTFNCSRDYVN</sequence>
<name>A0ABU0UAD2_9SPHI</name>
<reference evidence="1 2" key="1">
    <citation type="submission" date="2023-07" db="EMBL/GenBank/DDBJ databases">
        <title>Functional and genomic diversity of the sorghum phyllosphere microbiome.</title>
        <authorList>
            <person name="Shade A."/>
        </authorList>
    </citation>
    <scope>NUCLEOTIDE SEQUENCE [LARGE SCALE GENOMIC DNA]</scope>
    <source>
        <strain evidence="1 2">SORGH_AS_0892</strain>
    </source>
</reference>
<organism evidence="1 2">
    <name type="scientific">Sphingobacterium zeae</name>
    <dbReference type="NCBI Taxonomy" id="1776859"/>
    <lineage>
        <taxon>Bacteria</taxon>
        <taxon>Pseudomonadati</taxon>
        <taxon>Bacteroidota</taxon>
        <taxon>Sphingobacteriia</taxon>
        <taxon>Sphingobacteriales</taxon>
        <taxon>Sphingobacteriaceae</taxon>
        <taxon>Sphingobacterium</taxon>
    </lineage>
</organism>
<protein>
    <submittedName>
        <fullName evidence="1">Uncharacterized protein</fullName>
    </submittedName>
</protein>
<evidence type="ECO:0000313" key="1">
    <source>
        <dbReference type="EMBL" id="MDQ1151798.1"/>
    </source>
</evidence>
<proteinExistence type="predicted"/>
<evidence type="ECO:0000313" key="2">
    <source>
        <dbReference type="Proteomes" id="UP001244640"/>
    </source>
</evidence>
<dbReference type="EMBL" id="JAUTBA010000001">
    <property type="protein sequence ID" value="MDQ1151798.1"/>
    <property type="molecule type" value="Genomic_DNA"/>
</dbReference>
<accession>A0ABU0UAD2</accession>
<gene>
    <name evidence="1" type="ORF">QE382_003782</name>
</gene>